<keyword evidence="5" id="KW-1185">Reference proteome</keyword>
<name>A0A239DLT7_9BURK</name>
<keyword evidence="2" id="KW-0472">Membrane</keyword>
<dbReference type="Gene3D" id="1.25.40.590">
    <property type="entry name" value="Type IV / VI secretion system, DotU"/>
    <property type="match status" value="1"/>
</dbReference>
<dbReference type="PANTHER" id="PTHR38033">
    <property type="entry name" value="MEMBRANE PROTEIN-RELATED"/>
    <property type="match status" value="1"/>
</dbReference>
<organism evidence="4 5">
    <name type="scientific">Noviherbaspirillum humi</name>
    <dbReference type="NCBI Taxonomy" id="1688639"/>
    <lineage>
        <taxon>Bacteria</taxon>
        <taxon>Pseudomonadati</taxon>
        <taxon>Pseudomonadota</taxon>
        <taxon>Betaproteobacteria</taxon>
        <taxon>Burkholderiales</taxon>
        <taxon>Oxalobacteraceae</taxon>
        <taxon>Noviherbaspirillum</taxon>
    </lineage>
</organism>
<dbReference type="InterPro" id="IPR038522">
    <property type="entry name" value="T4/T6SS_DotU_sf"/>
</dbReference>
<dbReference type="InterPro" id="IPR017732">
    <property type="entry name" value="T4/T6SS_DotU"/>
</dbReference>
<dbReference type="EMBL" id="FZOT01000002">
    <property type="protein sequence ID" value="SNS32633.1"/>
    <property type="molecule type" value="Genomic_DNA"/>
</dbReference>
<protein>
    <submittedName>
        <fullName evidence="4">Type VI secretion system protein ImpK</fullName>
    </submittedName>
</protein>
<dbReference type="Pfam" id="PF09850">
    <property type="entry name" value="DotU"/>
    <property type="match status" value="1"/>
</dbReference>
<dbReference type="PANTHER" id="PTHR38033:SF1">
    <property type="entry name" value="DOTU FAMILY TYPE IV_VI SECRETION SYSTEM PROTEIN"/>
    <property type="match status" value="1"/>
</dbReference>
<reference evidence="4 5" key="1">
    <citation type="submission" date="2017-06" db="EMBL/GenBank/DDBJ databases">
        <authorList>
            <person name="Kim H.J."/>
            <person name="Triplett B.A."/>
        </authorList>
    </citation>
    <scope>NUCLEOTIDE SEQUENCE [LARGE SCALE GENOMIC DNA]</scope>
    <source>
        <strain evidence="4 5">U15</strain>
    </source>
</reference>
<keyword evidence="2" id="KW-0812">Transmembrane</keyword>
<keyword evidence="2" id="KW-1133">Transmembrane helix</keyword>
<evidence type="ECO:0000256" key="2">
    <source>
        <dbReference type="SAM" id="Phobius"/>
    </source>
</evidence>
<feature type="domain" description="Type IV / VI secretion system DotU" evidence="3">
    <location>
        <begin position="24"/>
        <end position="222"/>
    </location>
</feature>
<evidence type="ECO:0000313" key="5">
    <source>
        <dbReference type="Proteomes" id="UP000198284"/>
    </source>
</evidence>
<gene>
    <name evidence="4" type="ORF">SAMN06265795_102226</name>
</gene>
<sequence>MSQSTALPANTLPSSRQLRHSLSLKDMLEDGIYLLLLLQAGNAPKDGAAFAQQVQTFLAQFDSNARKLGKDETAVSSAKYAFCALLDEVILSSSFDMRAAWEGAPLQLQLFGEHLAGEHFFERLDALRGDPKSNLEVLEVFHTCLLLGFRGKYLIEGTEKLQLLTARLEQELIQARGGKAEFAPHWRLPQRLQQYLKHELPLWTYFALLALAGATVFLSFAWLLDREAGGFVRQSADRPLFMRIDGQNNTPANGPQPARPQM</sequence>
<dbReference type="RefSeq" id="WP_089398486.1">
    <property type="nucleotide sequence ID" value="NZ_FZOT01000002.1"/>
</dbReference>
<accession>A0A239DLT7</accession>
<evidence type="ECO:0000313" key="4">
    <source>
        <dbReference type="EMBL" id="SNS32633.1"/>
    </source>
</evidence>
<proteinExistence type="predicted"/>
<dbReference type="OrthoDB" id="345640at2"/>
<dbReference type="NCBIfam" id="NF038228">
    <property type="entry name" value="IcmH_DotU_IVB"/>
    <property type="match status" value="1"/>
</dbReference>
<dbReference type="Proteomes" id="UP000198284">
    <property type="component" value="Unassembled WGS sequence"/>
</dbReference>
<evidence type="ECO:0000259" key="3">
    <source>
        <dbReference type="Pfam" id="PF09850"/>
    </source>
</evidence>
<dbReference type="AlphaFoldDB" id="A0A239DLT7"/>
<feature type="transmembrane region" description="Helical" evidence="2">
    <location>
        <begin position="202"/>
        <end position="224"/>
    </location>
</feature>
<dbReference type="NCBIfam" id="TIGR03349">
    <property type="entry name" value="IV_VI_DotU"/>
    <property type="match status" value="1"/>
</dbReference>
<evidence type="ECO:0000256" key="1">
    <source>
        <dbReference type="SAM" id="MobiDB-lite"/>
    </source>
</evidence>
<feature type="region of interest" description="Disordered" evidence="1">
    <location>
        <begin position="243"/>
        <end position="262"/>
    </location>
</feature>